<feature type="transmembrane region" description="Helical" evidence="2">
    <location>
        <begin position="21"/>
        <end position="41"/>
    </location>
</feature>
<protein>
    <submittedName>
        <fullName evidence="4">Uncharacterized protein</fullName>
    </submittedName>
</protein>
<keyword evidence="2" id="KW-0472">Membrane</keyword>
<dbReference type="Proteomes" id="UP000270697">
    <property type="component" value="Unassembled WGS sequence"/>
</dbReference>
<sequence>MHGVSLRFRAISVRSAEPIRLLVASRFLSCLAVGGFFWAAAFSPSESAELPPPIEAAAPVSASEPPGVTR</sequence>
<reference evidence="3 6" key="2">
    <citation type="submission" date="2018-10" db="EMBL/GenBank/DDBJ databases">
        <title>Sequencing the genomes of 1000 actinobacteria strains.</title>
        <authorList>
            <person name="Klenk H.-P."/>
        </authorList>
    </citation>
    <scope>NUCLEOTIDE SEQUENCE [LARGE SCALE GENOMIC DNA]</scope>
    <source>
        <strain evidence="3 6">DSM 45119</strain>
    </source>
</reference>
<reference evidence="4 5" key="1">
    <citation type="submission" date="2016-10" db="EMBL/GenBank/DDBJ databases">
        <authorList>
            <person name="de Groot N.N."/>
        </authorList>
    </citation>
    <scope>NUCLEOTIDE SEQUENCE [LARGE SCALE GENOMIC DNA]</scope>
    <source>
        <strain evidence="4 5">CPCC 201259</strain>
    </source>
</reference>
<evidence type="ECO:0000313" key="4">
    <source>
        <dbReference type="EMBL" id="SFN38081.1"/>
    </source>
</evidence>
<name>A0A1I4YJ70_9PSEU</name>
<evidence type="ECO:0000256" key="1">
    <source>
        <dbReference type="SAM" id="MobiDB-lite"/>
    </source>
</evidence>
<keyword evidence="2" id="KW-1133">Transmembrane helix</keyword>
<dbReference type="Proteomes" id="UP000199398">
    <property type="component" value="Unassembled WGS sequence"/>
</dbReference>
<keyword evidence="6" id="KW-1185">Reference proteome</keyword>
<proteinExistence type="predicted"/>
<feature type="region of interest" description="Disordered" evidence="1">
    <location>
        <begin position="46"/>
        <end position="70"/>
    </location>
</feature>
<organism evidence="4 5">
    <name type="scientific">Saccharopolyspora antimicrobica</name>
    <dbReference type="NCBI Taxonomy" id="455193"/>
    <lineage>
        <taxon>Bacteria</taxon>
        <taxon>Bacillati</taxon>
        <taxon>Actinomycetota</taxon>
        <taxon>Actinomycetes</taxon>
        <taxon>Pseudonocardiales</taxon>
        <taxon>Pseudonocardiaceae</taxon>
        <taxon>Saccharopolyspora</taxon>
    </lineage>
</organism>
<evidence type="ECO:0000313" key="3">
    <source>
        <dbReference type="EMBL" id="RKT82698.1"/>
    </source>
</evidence>
<gene>
    <name evidence="3" type="ORF">ATL45_0953</name>
    <name evidence="4" type="ORF">SAMN05421805_104169</name>
</gene>
<evidence type="ECO:0000313" key="6">
    <source>
        <dbReference type="Proteomes" id="UP000270697"/>
    </source>
</evidence>
<dbReference type="AlphaFoldDB" id="A0A1I4YJ70"/>
<evidence type="ECO:0000256" key="2">
    <source>
        <dbReference type="SAM" id="Phobius"/>
    </source>
</evidence>
<dbReference type="STRING" id="455193.SAMN05421805_104169"/>
<accession>A0A1I4YJ70</accession>
<evidence type="ECO:0000313" key="5">
    <source>
        <dbReference type="Proteomes" id="UP000199398"/>
    </source>
</evidence>
<keyword evidence="2" id="KW-0812">Transmembrane</keyword>
<dbReference type="EMBL" id="RBXX01000002">
    <property type="protein sequence ID" value="RKT82698.1"/>
    <property type="molecule type" value="Genomic_DNA"/>
</dbReference>
<dbReference type="EMBL" id="FOUP01000004">
    <property type="protein sequence ID" value="SFN38081.1"/>
    <property type="molecule type" value="Genomic_DNA"/>
</dbReference>